<dbReference type="KEGG" id="nah:F5544_39420"/>
<gene>
    <name evidence="2" type="ORF">F5544_39420</name>
</gene>
<sequence length="218" mass="23102">MSRNVIAVLLIGVSVVITGCSTKGEQTEGRRFTKLPSSCSELTKPVTREIQEYAGRLYSSSVEFKDAGSKLVSSPPDTLGALCSVIYPDQTTTVQIPVGDPRIRRVLITFRLETGGKPVTAQKKYFETSGQGYDGKTSAGIGEESYSAIRTKDGSADATTAFRISNFYAQVSTSGENAPPQPGPGITDSPQLRSSLQSGSQRIAKALADNVDTVLGGK</sequence>
<dbReference type="RefSeq" id="WP_238846907.1">
    <property type="nucleotide sequence ID" value="NZ_CP046172.1"/>
</dbReference>
<dbReference type="EMBL" id="CP046172">
    <property type="protein sequence ID" value="QIS15703.1"/>
    <property type="molecule type" value="Genomic_DNA"/>
</dbReference>
<protein>
    <recommendedName>
        <fullName evidence="4">DUF5642 domain-containing protein</fullName>
    </recommendedName>
</protein>
<evidence type="ECO:0000313" key="2">
    <source>
        <dbReference type="EMBL" id="QIS15703.1"/>
    </source>
</evidence>
<reference evidence="2 3" key="1">
    <citation type="journal article" date="2019" name="ACS Chem. Biol.">
        <title>Identification and Mobilization of a Cryptic Antibiotic Biosynthesis Gene Locus from a Human-Pathogenic Nocardia Isolate.</title>
        <authorList>
            <person name="Herisse M."/>
            <person name="Ishida K."/>
            <person name="Porter J.L."/>
            <person name="Howden B."/>
            <person name="Hertweck C."/>
            <person name="Stinear T.P."/>
            <person name="Pidot S.J."/>
        </authorList>
    </citation>
    <scope>NUCLEOTIDE SEQUENCE [LARGE SCALE GENOMIC DNA]</scope>
    <source>
        <strain evidence="2 3">AUSMDU00012717</strain>
    </source>
</reference>
<accession>A0A6G9YS44</accession>
<evidence type="ECO:0000313" key="3">
    <source>
        <dbReference type="Proteomes" id="UP000503540"/>
    </source>
</evidence>
<organism evidence="2 3">
    <name type="scientific">Nocardia arthritidis</name>
    <dbReference type="NCBI Taxonomy" id="228602"/>
    <lineage>
        <taxon>Bacteria</taxon>
        <taxon>Bacillati</taxon>
        <taxon>Actinomycetota</taxon>
        <taxon>Actinomycetes</taxon>
        <taxon>Mycobacteriales</taxon>
        <taxon>Nocardiaceae</taxon>
        <taxon>Nocardia</taxon>
    </lineage>
</organism>
<evidence type="ECO:0000256" key="1">
    <source>
        <dbReference type="SAM" id="MobiDB-lite"/>
    </source>
</evidence>
<dbReference type="Proteomes" id="UP000503540">
    <property type="component" value="Chromosome"/>
</dbReference>
<proteinExistence type="predicted"/>
<keyword evidence="3" id="KW-1185">Reference proteome</keyword>
<name>A0A6G9YS44_9NOCA</name>
<evidence type="ECO:0008006" key="4">
    <source>
        <dbReference type="Google" id="ProtNLM"/>
    </source>
</evidence>
<feature type="compositionally biased region" description="Low complexity" evidence="1">
    <location>
        <begin position="189"/>
        <end position="200"/>
    </location>
</feature>
<dbReference type="AlphaFoldDB" id="A0A6G9YS44"/>
<feature type="region of interest" description="Disordered" evidence="1">
    <location>
        <begin position="172"/>
        <end position="200"/>
    </location>
</feature>
<dbReference type="PROSITE" id="PS51257">
    <property type="entry name" value="PROKAR_LIPOPROTEIN"/>
    <property type="match status" value="1"/>
</dbReference>